<evidence type="ECO:0000256" key="2">
    <source>
        <dbReference type="SAM" id="SignalP"/>
    </source>
</evidence>
<reference evidence="3" key="1">
    <citation type="submission" date="2020-08" db="EMBL/GenBank/DDBJ databases">
        <title>Genomic Encyclopedia of Type Strains, Phase IV (KMG-V): Genome sequencing to study the core and pangenomes of soil and plant-associated prokaryotes.</title>
        <authorList>
            <person name="Whitman W."/>
        </authorList>
    </citation>
    <scope>NUCLEOTIDE SEQUENCE [LARGE SCALE GENOMIC DNA]</scope>
    <source>
        <strain evidence="3">M8UP27</strain>
    </source>
</reference>
<feature type="compositionally biased region" description="Polar residues" evidence="1">
    <location>
        <begin position="281"/>
        <end position="295"/>
    </location>
</feature>
<dbReference type="Proteomes" id="UP000568106">
    <property type="component" value="Unassembled WGS sequence"/>
</dbReference>
<feature type="chain" id="PRO_5030966381" description="Tetratricopeptide repeat protein" evidence="2">
    <location>
        <begin position="19"/>
        <end position="407"/>
    </location>
</feature>
<comment type="caution">
    <text evidence="3">The sequence shown here is derived from an EMBL/GenBank/DDBJ whole genome shotgun (WGS) entry which is preliminary data.</text>
</comment>
<keyword evidence="4" id="KW-1185">Reference proteome</keyword>
<name>A0A7W8MRB9_9BACT</name>
<feature type="signal peptide" evidence="2">
    <location>
        <begin position="1"/>
        <end position="18"/>
    </location>
</feature>
<proteinExistence type="predicted"/>
<gene>
    <name evidence="3" type="ORF">HDF09_001796</name>
</gene>
<feature type="compositionally biased region" description="Pro residues" evidence="1">
    <location>
        <begin position="236"/>
        <end position="245"/>
    </location>
</feature>
<feature type="region of interest" description="Disordered" evidence="1">
    <location>
        <begin position="227"/>
        <end position="296"/>
    </location>
</feature>
<evidence type="ECO:0000256" key="1">
    <source>
        <dbReference type="SAM" id="MobiDB-lite"/>
    </source>
</evidence>
<dbReference type="AlphaFoldDB" id="A0A7W8MRB9"/>
<keyword evidence="2" id="KW-0732">Signal</keyword>
<evidence type="ECO:0000313" key="4">
    <source>
        <dbReference type="Proteomes" id="UP000568106"/>
    </source>
</evidence>
<dbReference type="EMBL" id="JACHDY010000002">
    <property type="protein sequence ID" value="MBB5317127.1"/>
    <property type="molecule type" value="Genomic_DNA"/>
</dbReference>
<sequence>MKLKWGGIVLLTATAMMAQTSNQDKSADQLRDLASIAKNSGDLLAEANYICQAAALDSKKYEKKCARAKEDANKALVQFQKDLDTGRTEIQQKDYAGALRDLGKITFGPNKAEAQDLTQLARIASNGGTPVDLISYEAFKSARAAYLRGDFDVAQSEAKHVQSPPLQNAINKLLTNISIYHDMMKQAEALAHSGDLKGAEQKYQFAILIKQNGPGQPQDRLRELQAAEAQAANAKPVPPPQPLVPVQPQTLSKATPPPQTSDDRGKTKMSPNPAPHEQKQGGKNAQQLLKSSQANARKVEDVYDQKAAPANTQQDSEEMEDNLTQGVADFYASHFSHADDAIEVYLQGGGTHYAGAAHFYLGASFLTQALLTSPNDRPRAESLPTGAGSVYCRKTAALQTRRVGHIA</sequence>
<accession>A0A7W8MRB9</accession>
<evidence type="ECO:0000313" key="3">
    <source>
        <dbReference type="EMBL" id="MBB5317127.1"/>
    </source>
</evidence>
<evidence type="ECO:0008006" key="5">
    <source>
        <dbReference type="Google" id="ProtNLM"/>
    </source>
</evidence>
<organism evidence="3 4">
    <name type="scientific">Tunturiibacter empetritectus</name>
    <dbReference type="NCBI Taxonomy" id="3069691"/>
    <lineage>
        <taxon>Bacteria</taxon>
        <taxon>Pseudomonadati</taxon>
        <taxon>Acidobacteriota</taxon>
        <taxon>Terriglobia</taxon>
        <taxon>Terriglobales</taxon>
        <taxon>Acidobacteriaceae</taxon>
        <taxon>Tunturiibacter</taxon>
    </lineage>
</organism>
<protein>
    <recommendedName>
        <fullName evidence="5">Tetratricopeptide repeat protein</fullName>
    </recommendedName>
</protein>